<reference evidence="2 3" key="1">
    <citation type="submission" date="2022-04" db="EMBL/GenBank/DDBJ databases">
        <title>Positive selection, recombination, and allopatry shape intraspecific diversity of widespread and dominant cyanobacteria.</title>
        <authorList>
            <person name="Wei J."/>
            <person name="Shu W."/>
            <person name="Hu C."/>
        </authorList>
    </citation>
    <scope>NUCLEOTIDE SEQUENCE [LARGE SCALE GENOMIC DNA]</scope>
    <source>
        <strain evidence="2 3">AS-A4</strain>
    </source>
</reference>
<evidence type="ECO:0000313" key="2">
    <source>
        <dbReference type="EMBL" id="MEP1062131.1"/>
    </source>
</evidence>
<keyword evidence="3" id="KW-1185">Reference proteome</keyword>
<dbReference type="RefSeq" id="WP_190452654.1">
    <property type="nucleotide sequence ID" value="NZ_JAMPLM010000054.1"/>
</dbReference>
<dbReference type="PANTHER" id="PTHR33360">
    <property type="entry name" value="TRANSPOSASE FOR INSERTION SEQUENCE ELEMENT IS200"/>
    <property type="match status" value="1"/>
</dbReference>
<accession>A0ABV0KT14</accession>
<dbReference type="SUPFAM" id="SSF143422">
    <property type="entry name" value="Transposase IS200-like"/>
    <property type="match status" value="1"/>
</dbReference>
<dbReference type="InterPro" id="IPR002686">
    <property type="entry name" value="Transposase_17"/>
</dbReference>
<dbReference type="EMBL" id="JAMPLM010000054">
    <property type="protein sequence ID" value="MEP1062131.1"/>
    <property type="molecule type" value="Genomic_DNA"/>
</dbReference>
<sequence length="138" mass="15883">MPKTGYRKASHCVFSIHLHVFFVPKYRKHVFNAAMVKRLEEIFTRVLETRKCTLKECGAEANHIHLLIDLHPNNNISSLMGSLKSASSRILRQEFVDELSKFYWKDVLWGDQYFVASTGGAPIEVLKQYIQNQDSPAT</sequence>
<comment type="caution">
    <text evidence="2">The sequence shown here is derived from an EMBL/GenBank/DDBJ whole genome shotgun (WGS) entry which is preliminary data.</text>
</comment>
<evidence type="ECO:0000259" key="1">
    <source>
        <dbReference type="SMART" id="SM01321"/>
    </source>
</evidence>
<name>A0ABV0KT14_9CYAN</name>
<gene>
    <name evidence="2" type="primary">tnpA</name>
    <name evidence="2" type="ORF">NDI38_27525</name>
</gene>
<evidence type="ECO:0000313" key="3">
    <source>
        <dbReference type="Proteomes" id="UP001476950"/>
    </source>
</evidence>
<organism evidence="2 3">
    <name type="scientific">Stenomitos frigidus AS-A4</name>
    <dbReference type="NCBI Taxonomy" id="2933935"/>
    <lineage>
        <taxon>Bacteria</taxon>
        <taxon>Bacillati</taxon>
        <taxon>Cyanobacteriota</taxon>
        <taxon>Cyanophyceae</taxon>
        <taxon>Leptolyngbyales</taxon>
        <taxon>Leptolyngbyaceae</taxon>
        <taxon>Stenomitos</taxon>
    </lineage>
</organism>
<protein>
    <submittedName>
        <fullName evidence="2">IS200/IS605 family transposase</fullName>
    </submittedName>
</protein>
<dbReference type="Pfam" id="PF01797">
    <property type="entry name" value="Y1_Tnp"/>
    <property type="match status" value="1"/>
</dbReference>
<dbReference type="Proteomes" id="UP001476950">
    <property type="component" value="Unassembled WGS sequence"/>
</dbReference>
<feature type="domain" description="Transposase IS200-like" evidence="1">
    <location>
        <begin position="13"/>
        <end position="133"/>
    </location>
</feature>
<dbReference type="InterPro" id="IPR036515">
    <property type="entry name" value="Transposase_17_sf"/>
</dbReference>
<dbReference type="Gene3D" id="3.30.70.1290">
    <property type="entry name" value="Transposase IS200-like"/>
    <property type="match status" value="1"/>
</dbReference>
<dbReference type="SMART" id="SM01321">
    <property type="entry name" value="Y1_Tnp"/>
    <property type="match status" value="1"/>
</dbReference>
<dbReference type="PANTHER" id="PTHR33360:SF2">
    <property type="entry name" value="TRANSPOSASE FOR INSERTION SEQUENCE ELEMENT IS200"/>
    <property type="match status" value="1"/>
</dbReference>
<dbReference type="NCBIfam" id="NF033573">
    <property type="entry name" value="transpos_IS200"/>
    <property type="match status" value="1"/>
</dbReference>
<proteinExistence type="predicted"/>